<feature type="transmembrane region" description="Helical" evidence="1">
    <location>
        <begin position="104"/>
        <end position="124"/>
    </location>
</feature>
<keyword evidence="1" id="KW-1133">Transmembrane helix</keyword>
<feature type="non-terminal residue" evidence="2">
    <location>
        <position position="270"/>
    </location>
</feature>
<name>A0A382SV45_9ZZZZ</name>
<dbReference type="AlphaFoldDB" id="A0A382SV45"/>
<sequence>MAKRQPSVFELGPSLHQWILNERWAIEVHKRLRSLNSAVQSFQSAIALCRGDRRLLADWIEAAQKSSTQYCMALITLGCGAYGFTVGLRNGWEMGAYVAIKLPLIIFITLLFNGLLNGLLGLVLGSGIGIRKSIQFLLTGFAIMAVVLGALSPVSFFATLNMPASGDGSGNHAWHGASLLMHTSLIAFAGVTAHARLLHYVREFADSNRAGTHAFFAWLTGNLFVGAQVSWNLRPFFVSPGLKVGFLRDDPFNGNFYEAVMVAFKNVTQF</sequence>
<organism evidence="2">
    <name type="scientific">marine metagenome</name>
    <dbReference type="NCBI Taxonomy" id="408172"/>
    <lineage>
        <taxon>unclassified sequences</taxon>
        <taxon>metagenomes</taxon>
        <taxon>ecological metagenomes</taxon>
    </lineage>
</organism>
<gene>
    <name evidence="2" type="ORF">METZ01_LOCUS366179</name>
</gene>
<feature type="transmembrane region" description="Helical" evidence="1">
    <location>
        <begin position="179"/>
        <end position="198"/>
    </location>
</feature>
<keyword evidence="1" id="KW-0812">Transmembrane</keyword>
<feature type="transmembrane region" description="Helical" evidence="1">
    <location>
        <begin position="210"/>
        <end position="231"/>
    </location>
</feature>
<dbReference type="EMBL" id="UINC01131552">
    <property type="protein sequence ID" value="SVD13325.1"/>
    <property type="molecule type" value="Genomic_DNA"/>
</dbReference>
<evidence type="ECO:0000313" key="2">
    <source>
        <dbReference type="EMBL" id="SVD13325.1"/>
    </source>
</evidence>
<reference evidence="2" key="1">
    <citation type="submission" date="2018-05" db="EMBL/GenBank/DDBJ databases">
        <authorList>
            <person name="Lanie J.A."/>
            <person name="Ng W.-L."/>
            <person name="Kazmierczak K.M."/>
            <person name="Andrzejewski T.M."/>
            <person name="Davidsen T.M."/>
            <person name="Wayne K.J."/>
            <person name="Tettelin H."/>
            <person name="Glass J.I."/>
            <person name="Rusch D."/>
            <person name="Podicherti R."/>
            <person name="Tsui H.-C.T."/>
            <person name="Winkler M.E."/>
        </authorList>
    </citation>
    <scope>NUCLEOTIDE SEQUENCE</scope>
</reference>
<proteinExistence type="predicted"/>
<protein>
    <submittedName>
        <fullName evidence="2">Uncharacterized protein</fullName>
    </submittedName>
</protein>
<accession>A0A382SV45</accession>
<keyword evidence="1" id="KW-0472">Membrane</keyword>
<evidence type="ECO:0000256" key="1">
    <source>
        <dbReference type="SAM" id="Phobius"/>
    </source>
</evidence>
<feature type="transmembrane region" description="Helical" evidence="1">
    <location>
        <begin position="136"/>
        <end position="159"/>
    </location>
</feature>
<feature type="transmembrane region" description="Helical" evidence="1">
    <location>
        <begin position="70"/>
        <end position="92"/>
    </location>
</feature>